<protein>
    <submittedName>
        <fullName evidence="2">Head closure knob</fullName>
    </submittedName>
</protein>
<feature type="region of interest" description="Disordered" evidence="1">
    <location>
        <begin position="83"/>
        <end position="105"/>
    </location>
</feature>
<evidence type="ECO:0000313" key="2">
    <source>
        <dbReference type="EMBL" id="DAF86346.1"/>
    </source>
</evidence>
<dbReference type="EMBL" id="BK015943">
    <property type="protein sequence ID" value="DAF86346.1"/>
    <property type="molecule type" value="Genomic_DNA"/>
</dbReference>
<organism evidence="2">
    <name type="scientific">Siphoviridae sp. ctmxA102</name>
    <dbReference type="NCBI Taxonomy" id="2825657"/>
    <lineage>
        <taxon>Viruses</taxon>
        <taxon>Duplodnaviria</taxon>
        <taxon>Heunggongvirae</taxon>
        <taxon>Uroviricota</taxon>
        <taxon>Caudoviricetes</taxon>
    </lineage>
</organism>
<sequence length="119" mass="13282">MSLLDDFGAECVLLEKKRTPDGEGGFIVTWSDGITFVNHSALDSTMQARIAEAQGVSSVYTVLVDKNVPIEYGDYYRDKNTGETYRVTSRPQEKEAPQSASALLRSMKSFTAERKELHE</sequence>
<reference evidence="2" key="1">
    <citation type="journal article" date="2021" name="Proc. Natl. Acad. Sci. U.S.A.">
        <title>A Catalog of Tens of Thousands of Viruses from Human Metagenomes Reveals Hidden Associations with Chronic Diseases.</title>
        <authorList>
            <person name="Tisza M.J."/>
            <person name="Buck C.B."/>
        </authorList>
    </citation>
    <scope>NUCLEOTIDE SEQUENCE</scope>
    <source>
        <strain evidence="2">CtmxA102</strain>
    </source>
</reference>
<evidence type="ECO:0000256" key="1">
    <source>
        <dbReference type="SAM" id="MobiDB-lite"/>
    </source>
</evidence>
<accession>A0A8S5TVU7</accession>
<name>A0A8S5TVU7_9CAUD</name>
<proteinExistence type="predicted"/>